<accession>A0A6J5MD61</accession>
<gene>
    <name evidence="2" type="ORF">UFOVP452_51</name>
</gene>
<evidence type="ECO:0000256" key="1">
    <source>
        <dbReference type="SAM" id="MobiDB-lite"/>
    </source>
</evidence>
<dbReference type="EMBL" id="LR796413">
    <property type="protein sequence ID" value="CAB4142906.1"/>
    <property type="molecule type" value="Genomic_DNA"/>
</dbReference>
<reference evidence="2" key="1">
    <citation type="submission" date="2020-04" db="EMBL/GenBank/DDBJ databases">
        <authorList>
            <person name="Chiriac C."/>
            <person name="Salcher M."/>
            <person name="Ghai R."/>
            <person name="Kavagutti S V."/>
        </authorList>
    </citation>
    <scope>NUCLEOTIDE SEQUENCE</scope>
</reference>
<organism evidence="2">
    <name type="scientific">uncultured Caudovirales phage</name>
    <dbReference type="NCBI Taxonomy" id="2100421"/>
    <lineage>
        <taxon>Viruses</taxon>
        <taxon>Duplodnaviria</taxon>
        <taxon>Heunggongvirae</taxon>
        <taxon>Uroviricota</taxon>
        <taxon>Caudoviricetes</taxon>
        <taxon>Peduoviridae</taxon>
        <taxon>Maltschvirus</taxon>
        <taxon>Maltschvirus maltsch</taxon>
    </lineage>
</organism>
<evidence type="ECO:0000313" key="2">
    <source>
        <dbReference type="EMBL" id="CAB4142906.1"/>
    </source>
</evidence>
<protein>
    <submittedName>
        <fullName evidence="2">Uncharacterized protein</fullName>
    </submittedName>
</protein>
<sequence length="92" mass="9873">MGQPLRHAEDRRPRERPPSPEDEAQARATEAAAASLGAMLETIGIQRPIASITWGELNRLAIAAVSGWVIARSQQGIMEDTKPADVPPFMGG</sequence>
<name>A0A6J5MD61_9CAUD</name>
<feature type="region of interest" description="Disordered" evidence="1">
    <location>
        <begin position="1"/>
        <end position="32"/>
    </location>
</feature>
<proteinExistence type="predicted"/>
<feature type="compositionally biased region" description="Basic and acidic residues" evidence="1">
    <location>
        <begin position="1"/>
        <end position="19"/>
    </location>
</feature>